<dbReference type="PANTHER" id="PTHR33112">
    <property type="entry name" value="DOMAIN PROTEIN, PUTATIVE-RELATED"/>
    <property type="match status" value="1"/>
</dbReference>
<proteinExistence type="predicted"/>
<gene>
    <name evidence="2" type="ORF">CLIM01_11471</name>
</gene>
<comment type="caution">
    <text evidence="2">The sequence shown here is derived from an EMBL/GenBank/DDBJ whole genome shotgun (WGS) entry which is preliminary data.</text>
</comment>
<keyword evidence="3" id="KW-1185">Reference proteome</keyword>
<dbReference type="Proteomes" id="UP001169217">
    <property type="component" value="Unassembled WGS sequence"/>
</dbReference>
<organism evidence="2 3">
    <name type="scientific">Colletotrichum limetticola</name>
    <dbReference type="NCBI Taxonomy" id="1209924"/>
    <lineage>
        <taxon>Eukaryota</taxon>
        <taxon>Fungi</taxon>
        <taxon>Dikarya</taxon>
        <taxon>Ascomycota</taxon>
        <taxon>Pezizomycotina</taxon>
        <taxon>Sordariomycetes</taxon>
        <taxon>Hypocreomycetidae</taxon>
        <taxon>Glomerellales</taxon>
        <taxon>Glomerellaceae</taxon>
        <taxon>Colletotrichum</taxon>
        <taxon>Colletotrichum acutatum species complex</taxon>
    </lineage>
</organism>
<reference evidence="2" key="1">
    <citation type="submission" date="2023-04" db="EMBL/GenBank/DDBJ databases">
        <title>Colletotrichum limetticola genome sequence.</title>
        <authorList>
            <person name="Baroncelli R."/>
        </authorList>
    </citation>
    <scope>NUCLEOTIDE SEQUENCE</scope>
    <source>
        <strain evidence="2">KLA-Anderson</strain>
    </source>
</reference>
<feature type="domain" description="Heterokaryon incompatibility" evidence="1">
    <location>
        <begin position="212"/>
        <end position="364"/>
    </location>
</feature>
<dbReference type="PANTHER" id="PTHR33112:SF16">
    <property type="entry name" value="HETEROKARYON INCOMPATIBILITY DOMAIN-CONTAINING PROTEIN"/>
    <property type="match status" value="1"/>
</dbReference>
<name>A0ABQ9PGJ2_9PEZI</name>
<dbReference type="Pfam" id="PF06985">
    <property type="entry name" value="HET"/>
    <property type="match status" value="1"/>
</dbReference>
<dbReference type="InterPro" id="IPR010730">
    <property type="entry name" value="HET"/>
</dbReference>
<evidence type="ECO:0000313" key="3">
    <source>
        <dbReference type="Proteomes" id="UP001169217"/>
    </source>
</evidence>
<dbReference type="EMBL" id="JARUPT010000467">
    <property type="protein sequence ID" value="KAK0371170.1"/>
    <property type="molecule type" value="Genomic_DNA"/>
</dbReference>
<evidence type="ECO:0000259" key="1">
    <source>
        <dbReference type="Pfam" id="PF06985"/>
    </source>
</evidence>
<evidence type="ECO:0000313" key="2">
    <source>
        <dbReference type="EMBL" id="KAK0371170.1"/>
    </source>
</evidence>
<protein>
    <recommendedName>
        <fullName evidence="1">Heterokaryon incompatibility domain-containing protein</fullName>
    </recommendedName>
</protein>
<accession>A0ABQ9PGJ2</accession>
<sequence>MDTQLCGSRWSHLCSYCMEIFTETKEVSKYGLYFPDEEDGYRLPHTKGSLERGKEDGCRLCSFIWVRRLSFGEKRTVPWPDWDELDPDDDLKLRYGFARGTYGYKIHMGLWRWNGDNRNKMQSLFFSLEETTEKIAASVPREESLLAQNTNTGSDQALSLARQFLTDCLASHDCSMPNDDRWAPTRLIDLGDSPSNVAKLVPSRSLPRPVRWITLSHCWGLKQPCVLLESNITQFLREIPHSELSRTFSDAFIITKKLGVRYLWIDSICIIQQSQDDWRREAPTMGKVYSLSLCTISASHAADGSGGCFSDRDPWTVMPCIIPSPFSTDPKVPLYILHGDTLQERWKSEVPEGPLHKRAWVFQERLLSPRTLYFGKSQILWGCGLIELCESFPRGEASESASIKWHVGDRRRFTDMLLESAGDRPIEVAWSEIVKMYSKTQLTFPSDRQVAFLGLSSQLQEKRDTKCVYGVWIDDSLPWSLLWGVDEKVQARPPDYLAPSWSWMTLNSSITFGNWYPHGTGLVKAVGLATSGFGGTNRIGKAENDGLILEGVLKVAFYRRETTSENRVKDMISQTKGKDEELFQLPAFNGAEDWRELTSRLRPMLSKSETEWTETFTWTFPGETPTEDIVVCLPLVNHADRVLRFEGLILEPIPRSPSTSNSRSTARSRDNEMIHTFRRIGKYHLMHRAHWVATTEKLRFMLI</sequence>